<accession>A0ABD1M1I5</accession>
<reference evidence="2 3" key="1">
    <citation type="submission" date="2024-08" db="EMBL/GenBank/DDBJ databases">
        <title>Insights into the chromosomal genome structure of Flemingia macrophylla.</title>
        <authorList>
            <person name="Ding Y."/>
            <person name="Zhao Y."/>
            <person name="Bi W."/>
            <person name="Wu M."/>
            <person name="Zhao G."/>
            <person name="Gong Y."/>
            <person name="Li W."/>
            <person name="Zhang P."/>
        </authorList>
    </citation>
    <scope>NUCLEOTIDE SEQUENCE [LARGE SCALE GENOMIC DNA]</scope>
    <source>
        <strain evidence="2">DYQJB</strain>
        <tissue evidence="2">Leaf</tissue>
    </source>
</reference>
<dbReference type="EMBL" id="JBGMDY010000006">
    <property type="protein sequence ID" value="KAL2329653.1"/>
    <property type="molecule type" value="Genomic_DNA"/>
</dbReference>
<protein>
    <recommendedName>
        <fullName evidence="1">Reverse transcriptase domain-containing protein</fullName>
    </recommendedName>
</protein>
<feature type="domain" description="Reverse transcriptase" evidence="1">
    <location>
        <begin position="1"/>
        <end position="49"/>
    </location>
</feature>
<name>A0ABD1M1I5_9FABA</name>
<proteinExistence type="predicted"/>
<dbReference type="AlphaFoldDB" id="A0ABD1M1I5"/>
<dbReference type="InterPro" id="IPR000477">
    <property type="entry name" value="RT_dom"/>
</dbReference>
<dbReference type="SUPFAM" id="SSF56672">
    <property type="entry name" value="DNA/RNA polymerases"/>
    <property type="match status" value="1"/>
</dbReference>
<organism evidence="2 3">
    <name type="scientific">Flemingia macrophylla</name>
    <dbReference type="NCBI Taxonomy" id="520843"/>
    <lineage>
        <taxon>Eukaryota</taxon>
        <taxon>Viridiplantae</taxon>
        <taxon>Streptophyta</taxon>
        <taxon>Embryophyta</taxon>
        <taxon>Tracheophyta</taxon>
        <taxon>Spermatophyta</taxon>
        <taxon>Magnoliopsida</taxon>
        <taxon>eudicotyledons</taxon>
        <taxon>Gunneridae</taxon>
        <taxon>Pentapetalae</taxon>
        <taxon>rosids</taxon>
        <taxon>fabids</taxon>
        <taxon>Fabales</taxon>
        <taxon>Fabaceae</taxon>
        <taxon>Papilionoideae</taxon>
        <taxon>50 kb inversion clade</taxon>
        <taxon>NPAAA clade</taxon>
        <taxon>indigoferoid/millettioid clade</taxon>
        <taxon>Phaseoleae</taxon>
        <taxon>Flemingia</taxon>
    </lineage>
</organism>
<dbReference type="InterPro" id="IPR043502">
    <property type="entry name" value="DNA/RNA_pol_sf"/>
</dbReference>
<gene>
    <name evidence="2" type="ORF">Fmac_017234</name>
</gene>
<dbReference type="Proteomes" id="UP001603857">
    <property type="component" value="Unassembled WGS sequence"/>
</dbReference>
<evidence type="ECO:0000259" key="1">
    <source>
        <dbReference type="PROSITE" id="PS50878"/>
    </source>
</evidence>
<keyword evidence="3" id="KW-1185">Reference proteome</keyword>
<dbReference type="InterPro" id="IPR043128">
    <property type="entry name" value="Rev_trsase/Diguanyl_cyclase"/>
</dbReference>
<evidence type="ECO:0000313" key="2">
    <source>
        <dbReference type="EMBL" id="KAL2329653.1"/>
    </source>
</evidence>
<evidence type="ECO:0000313" key="3">
    <source>
        <dbReference type="Proteomes" id="UP001603857"/>
    </source>
</evidence>
<comment type="caution">
    <text evidence="2">The sequence shown here is derived from an EMBL/GenBank/DDBJ whole genome shotgun (WGS) entry which is preliminary data.</text>
</comment>
<dbReference type="Gene3D" id="3.30.70.270">
    <property type="match status" value="1"/>
</dbReference>
<sequence>MDNIFGNYKNFTCTYIDDVLVFSKTKEEHFLHLKQVLHLFEKHGLIVSK</sequence>
<dbReference type="PROSITE" id="PS50878">
    <property type="entry name" value="RT_POL"/>
    <property type="match status" value="1"/>
</dbReference>
<dbReference type="Pfam" id="PF00078">
    <property type="entry name" value="RVT_1"/>
    <property type="match status" value="1"/>
</dbReference>